<name>A0A369JP30_HYPMA</name>
<dbReference type="InParanoid" id="A0A369JP30"/>
<keyword evidence="3" id="KW-1185">Reference proteome</keyword>
<comment type="caution">
    <text evidence="2">The sequence shown here is derived from an EMBL/GenBank/DDBJ whole genome shotgun (WGS) entry which is preliminary data.</text>
</comment>
<evidence type="ECO:0000313" key="2">
    <source>
        <dbReference type="EMBL" id="RDB23979.1"/>
    </source>
</evidence>
<gene>
    <name evidence="2" type="ORF">Hypma_008833</name>
</gene>
<sequence>MTSLVPSDDMLLKEIRRIQAKQGSEIGIQKIWDYIKAEHPLWSFGLKRLREIRKKSSLAPSPGSGSAPVPVPPACKPEPASPETPPPGMVILNLNVIVALRSGRRTFLFKEPIPIEFTEPGAPRQITSVFLTNLIEKREAELVQANAWSCLYCNKPAEECYGIPSVVLTEKPPTIFNMTQPLCSMRSACAREAYGRMQAGLVSPDFPGGDVYHVPA</sequence>
<reference evidence="2" key="1">
    <citation type="submission" date="2018-04" db="EMBL/GenBank/DDBJ databases">
        <title>Whole genome sequencing of Hypsizygus marmoreus.</title>
        <authorList>
            <person name="Choi I.-G."/>
            <person name="Min B."/>
            <person name="Kim J.-G."/>
            <person name="Kim S."/>
            <person name="Oh Y.-L."/>
            <person name="Kong W.-S."/>
            <person name="Park H."/>
            <person name="Jeong J."/>
            <person name="Song E.-S."/>
        </authorList>
    </citation>
    <scope>NUCLEOTIDE SEQUENCE [LARGE SCALE GENOMIC DNA]</scope>
    <source>
        <strain evidence="2">51987-8</strain>
    </source>
</reference>
<dbReference type="AlphaFoldDB" id="A0A369JP30"/>
<feature type="region of interest" description="Disordered" evidence="1">
    <location>
        <begin position="57"/>
        <end position="84"/>
    </location>
</feature>
<proteinExistence type="predicted"/>
<dbReference type="EMBL" id="LUEZ02000045">
    <property type="protein sequence ID" value="RDB23979.1"/>
    <property type="molecule type" value="Genomic_DNA"/>
</dbReference>
<feature type="compositionally biased region" description="Low complexity" evidence="1">
    <location>
        <begin position="59"/>
        <end position="68"/>
    </location>
</feature>
<dbReference type="OrthoDB" id="2844293at2759"/>
<accession>A0A369JP30</accession>
<feature type="compositionally biased region" description="Pro residues" evidence="1">
    <location>
        <begin position="69"/>
        <end position="84"/>
    </location>
</feature>
<evidence type="ECO:0000256" key="1">
    <source>
        <dbReference type="SAM" id="MobiDB-lite"/>
    </source>
</evidence>
<evidence type="ECO:0000313" key="3">
    <source>
        <dbReference type="Proteomes" id="UP000076154"/>
    </source>
</evidence>
<protein>
    <submittedName>
        <fullName evidence="2">Uncharacterized protein</fullName>
    </submittedName>
</protein>
<dbReference type="Proteomes" id="UP000076154">
    <property type="component" value="Unassembled WGS sequence"/>
</dbReference>
<organism evidence="2 3">
    <name type="scientific">Hypsizygus marmoreus</name>
    <name type="common">White beech mushroom</name>
    <name type="synonym">Agaricus marmoreus</name>
    <dbReference type="NCBI Taxonomy" id="39966"/>
    <lineage>
        <taxon>Eukaryota</taxon>
        <taxon>Fungi</taxon>
        <taxon>Dikarya</taxon>
        <taxon>Basidiomycota</taxon>
        <taxon>Agaricomycotina</taxon>
        <taxon>Agaricomycetes</taxon>
        <taxon>Agaricomycetidae</taxon>
        <taxon>Agaricales</taxon>
        <taxon>Tricholomatineae</taxon>
        <taxon>Lyophyllaceae</taxon>
        <taxon>Hypsizygus</taxon>
    </lineage>
</organism>